<dbReference type="Proteomes" id="UP000001600">
    <property type="component" value="Plasmid pAtK84c"/>
</dbReference>
<name>B9JPU7_RHIR8</name>
<keyword evidence="2" id="KW-0614">Plasmid</keyword>
<proteinExistence type="predicted"/>
<organism evidence="2 3">
    <name type="scientific">Rhizobium rhizogenes (strain K84 / ATCC BAA-868)</name>
    <name type="common">Agrobacterium radiobacter</name>
    <dbReference type="NCBI Taxonomy" id="311403"/>
    <lineage>
        <taxon>Bacteria</taxon>
        <taxon>Pseudomonadati</taxon>
        <taxon>Pseudomonadota</taxon>
        <taxon>Alphaproteobacteria</taxon>
        <taxon>Hyphomicrobiales</taxon>
        <taxon>Rhizobiaceae</taxon>
        <taxon>Rhizobium/Agrobacterium group</taxon>
        <taxon>Rhizobium</taxon>
    </lineage>
</organism>
<evidence type="ECO:0000259" key="1">
    <source>
        <dbReference type="Pfam" id="PF13518"/>
    </source>
</evidence>
<dbReference type="AlphaFoldDB" id="B9JPU7"/>
<dbReference type="InterPro" id="IPR009057">
    <property type="entry name" value="Homeodomain-like_sf"/>
</dbReference>
<dbReference type="InterPro" id="IPR055247">
    <property type="entry name" value="InsJ-like_HTH"/>
</dbReference>
<dbReference type="EMBL" id="CP000631">
    <property type="protein sequence ID" value="ACM31166.1"/>
    <property type="molecule type" value="Genomic_DNA"/>
</dbReference>
<dbReference type="HOGENOM" id="CLU_119065_0_0_5"/>
<dbReference type="Pfam" id="PF13518">
    <property type="entry name" value="HTH_28"/>
    <property type="match status" value="1"/>
</dbReference>
<accession>B9JPU7</accession>
<dbReference type="SUPFAM" id="SSF46689">
    <property type="entry name" value="Homeodomain-like"/>
    <property type="match status" value="1"/>
</dbReference>
<feature type="domain" description="Insertion element IS150 protein InsJ-like helix-turn-helix" evidence="1">
    <location>
        <begin position="54"/>
        <end position="105"/>
    </location>
</feature>
<geneLocation type="plasmid" evidence="2 3">
    <name>pAtK84c</name>
</geneLocation>
<sequence>MSLEPLMSAKYDSKRTKTDVLIEEGTFNPTPEKVRDPKFRGSEFFDPHDAVQVKYEMLRRVSIDKVSVTEASDEYGVSRPTYYQAKVNFDMAGIAGLVPTKPGPRGPHKIDDRVLAFLQAQLAPGEPVRARELAKLLRQELDIELHPRSIERVLKKSGT</sequence>
<evidence type="ECO:0000313" key="2">
    <source>
        <dbReference type="EMBL" id="ACM31166.1"/>
    </source>
</evidence>
<gene>
    <name evidence="2" type="ordered locus">Arad_12103</name>
</gene>
<dbReference type="KEGG" id="ara:Arad_12103"/>
<evidence type="ECO:0000313" key="3">
    <source>
        <dbReference type="Proteomes" id="UP000001600"/>
    </source>
</evidence>
<protein>
    <recommendedName>
        <fullName evidence="1">Insertion element IS150 protein InsJ-like helix-turn-helix domain-containing protein</fullName>
    </recommendedName>
</protein>
<reference evidence="2 3" key="1">
    <citation type="journal article" date="2009" name="J. Bacteriol.">
        <title>Genome sequences of three Agrobacterium biovars help elucidate the evolution of multichromosome genomes in bacteria.</title>
        <authorList>
            <person name="Slater S.C."/>
            <person name="Goldman B.S."/>
            <person name="Goodner B."/>
            <person name="Setubal J.C."/>
            <person name="Farrand S.K."/>
            <person name="Nester E.W."/>
            <person name="Burr T.J."/>
            <person name="Banta L."/>
            <person name="Dickerman A.W."/>
            <person name="Paulsen I."/>
            <person name="Otten L."/>
            <person name="Suen G."/>
            <person name="Welch R."/>
            <person name="Almeida N.F."/>
            <person name="Arnold F."/>
            <person name="Burton O.T."/>
            <person name="Du Z."/>
            <person name="Ewing A."/>
            <person name="Godsy E."/>
            <person name="Heisel S."/>
            <person name="Houmiel K.L."/>
            <person name="Jhaveri J."/>
            <person name="Lu J."/>
            <person name="Miller N.M."/>
            <person name="Norton S."/>
            <person name="Chen Q."/>
            <person name="Phoolcharoen W."/>
            <person name="Ohlin V."/>
            <person name="Ondrusek D."/>
            <person name="Pride N."/>
            <person name="Stricklin S.L."/>
            <person name="Sun J."/>
            <person name="Wheeler C."/>
            <person name="Wilson L."/>
            <person name="Zhu H."/>
            <person name="Wood D.W."/>
        </authorList>
    </citation>
    <scope>NUCLEOTIDE SEQUENCE [LARGE SCALE GENOMIC DNA]</scope>
    <source>
        <strain evidence="3">K84 / ATCC BAA-868</strain>
        <plasmid evidence="2 3">pAtK84c</plasmid>
    </source>
</reference>